<keyword evidence="3" id="KW-1185">Reference proteome</keyword>
<dbReference type="AlphaFoldDB" id="A0A420HNF0"/>
<feature type="region of interest" description="Disordered" evidence="1">
    <location>
        <begin position="331"/>
        <end position="351"/>
    </location>
</feature>
<feature type="compositionally biased region" description="Acidic residues" evidence="1">
    <location>
        <begin position="285"/>
        <end position="294"/>
    </location>
</feature>
<proteinExistence type="predicted"/>
<accession>A0A420HNF0</accession>
<sequence>MSSDVISNRDRDSYIKRYNDCTSIICRPPSVITVEHLDSHSDKAQVLINLSKKNDQSSDSSILNHQAPDYNAIFDDDFYEFREDDDDDDGSSISSILEAFTNTLATPPSVSWDYETGQFASFDHPPIFSSSLSVKRKEDQRSLKRRSFVSELTPRSSICYPTLTTCPPASSLNTSSHRANKSLPNHISHSISLPLLTHQISNKRSVDQISMTIGPKSRTSDLSTCATLVSTSPIRSTFECNTSYSGGGYTIPNKFGEYRDQIQTYGFSTPSSPGFSAEGEKSSWESDDDDDDTDTVNNESSFADLVLGWPRFSRIQIHDIKRKLRIRKSGPVHENDNIKQSNGKWHEAMRKSTERKKKVSYVLRGFLRLKVPTLE</sequence>
<feature type="region of interest" description="Disordered" evidence="1">
    <location>
        <begin position="266"/>
        <end position="297"/>
    </location>
</feature>
<name>A0A420HNF0_9PEZI</name>
<evidence type="ECO:0000256" key="1">
    <source>
        <dbReference type="SAM" id="MobiDB-lite"/>
    </source>
</evidence>
<dbReference type="EMBL" id="MCFK01006406">
    <property type="protein sequence ID" value="RKF58984.1"/>
    <property type="molecule type" value="Genomic_DNA"/>
</dbReference>
<evidence type="ECO:0000313" key="3">
    <source>
        <dbReference type="Proteomes" id="UP000286134"/>
    </source>
</evidence>
<organism evidence="2 3">
    <name type="scientific">Erysiphe neolycopersici</name>
    <dbReference type="NCBI Taxonomy" id="212602"/>
    <lineage>
        <taxon>Eukaryota</taxon>
        <taxon>Fungi</taxon>
        <taxon>Dikarya</taxon>
        <taxon>Ascomycota</taxon>
        <taxon>Pezizomycotina</taxon>
        <taxon>Leotiomycetes</taxon>
        <taxon>Erysiphales</taxon>
        <taxon>Erysiphaceae</taxon>
        <taxon>Erysiphe</taxon>
    </lineage>
</organism>
<evidence type="ECO:0000313" key="2">
    <source>
        <dbReference type="EMBL" id="RKF58984.1"/>
    </source>
</evidence>
<gene>
    <name evidence="2" type="ORF">OnM2_064058</name>
</gene>
<comment type="caution">
    <text evidence="2">The sequence shown here is derived from an EMBL/GenBank/DDBJ whole genome shotgun (WGS) entry which is preliminary data.</text>
</comment>
<dbReference type="OrthoDB" id="3597536at2759"/>
<reference evidence="2 3" key="1">
    <citation type="journal article" date="2018" name="BMC Genomics">
        <title>Comparative genome analyses reveal sequence features reflecting distinct modes of host-adaptation between dicot and monocot powdery mildew.</title>
        <authorList>
            <person name="Wu Y."/>
            <person name="Ma X."/>
            <person name="Pan Z."/>
            <person name="Kale S.D."/>
            <person name="Song Y."/>
            <person name="King H."/>
            <person name="Zhang Q."/>
            <person name="Presley C."/>
            <person name="Deng X."/>
            <person name="Wei C.I."/>
            <person name="Xiao S."/>
        </authorList>
    </citation>
    <scope>NUCLEOTIDE SEQUENCE [LARGE SCALE GENOMIC DNA]</scope>
    <source>
        <strain evidence="2">UMSG2</strain>
    </source>
</reference>
<protein>
    <submittedName>
        <fullName evidence="2">Uncharacterized protein</fullName>
    </submittedName>
</protein>
<dbReference type="Proteomes" id="UP000286134">
    <property type="component" value="Unassembled WGS sequence"/>
</dbReference>